<gene>
    <name evidence="2" type="ORF">BDV27DRAFT_149912</name>
</gene>
<dbReference type="InterPro" id="IPR036389">
    <property type="entry name" value="RNase_III_sf"/>
</dbReference>
<dbReference type="SUPFAM" id="SSF69065">
    <property type="entry name" value="RNase III domain-like"/>
    <property type="match status" value="1"/>
</dbReference>
<proteinExistence type="predicted"/>
<dbReference type="OrthoDB" id="67027at2759"/>
<protein>
    <recommendedName>
        <fullName evidence="4">RNase III domain-containing protein</fullName>
    </recommendedName>
</protein>
<feature type="region of interest" description="Disordered" evidence="1">
    <location>
        <begin position="204"/>
        <end position="243"/>
    </location>
</feature>
<feature type="compositionally biased region" description="Polar residues" evidence="1">
    <location>
        <begin position="208"/>
        <end position="218"/>
    </location>
</feature>
<reference evidence="2 3" key="1">
    <citation type="submission" date="2019-04" db="EMBL/GenBank/DDBJ databases">
        <title>Friends and foes A comparative genomics studyof 23 Aspergillus species from section Flavi.</title>
        <authorList>
            <consortium name="DOE Joint Genome Institute"/>
            <person name="Kjaerbolling I."/>
            <person name="Vesth T."/>
            <person name="Frisvad J.C."/>
            <person name="Nybo J.L."/>
            <person name="Theobald S."/>
            <person name="Kildgaard S."/>
            <person name="Isbrandt T."/>
            <person name="Kuo A."/>
            <person name="Sato A."/>
            <person name="Lyhne E.K."/>
            <person name="Kogle M.E."/>
            <person name="Wiebenga A."/>
            <person name="Kun R.S."/>
            <person name="Lubbers R.J."/>
            <person name="Makela M.R."/>
            <person name="Barry K."/>
            <person name="Chovatia M."/>
            <person name="Clum A."/>
            <person name="Daum C."/>
            <person name="Haridas S."/>
            <person name="He G."/>
            <person name="LaButti K."/>
            <person name="Lipzen A."/>
            <person name="Mondo S."/>
            <person name="Riley R."/>
            <person name="Salamov A."/>
            <person name="Simmons B.A."/>
            <person name="Magnuson J.K."/>
            <person name="Henrissat B."/>
            <person name="Mortensen U.H."/>
            <person name="Larsen T.O."/>
            <person name="Devries R.P."/>
            <person name="Grigoriev I.V."/>
            <person name="Machida M."/>
            <person name="Baker S.E."/>
            <person name="Andersen M.R."/>
        </authorList>
    </citation>
    <scope>NUCLEOTIDE SEQUENCE [LARGE SCALE GENOMIC DNA]</scope>
    <source>
        <strain evidence="2 3">CBS 763.97</strain>
    </source>
</reference>
<evidence type="ECO:0000313" key="3">
    <source>
        <dbReference type="Proteomes" id="UP000326268"/>
    </source>
</evidence>
<dbReference type="GO" id="GO:0006396">
    <property type="term" value="P:RNA processing"/>
    <property type="evidence" value="ECO:0007669"/>
    <property type="project" value="InterPro"/>
</dbReference>
<sequence>MSIDSKIAQVACILGYQFEPPTCLSKALMTPGVGGEGLADFGIDVIRSCLSFNAYEQNIQLIKKGDVAERKDKLCTYAHLAYVAQRTTLDRMIVSNPRPVEEGHIIVGKALAAIIACAHLDCGRSYPRTLQILEYIGFFIPEDNGVDPSWLYVSMNMDTHVPVALPENGDERATTTDILEAMSIECRHNSSLYEIECANGHPMPPAFSSVQRGSNVPNAVQKRDRKRSVDISFGKSGDDQRKAKQCRRQKDSLMESFLAQETKKCQRNSLQTPQESYFTTDIARAIESADTKLSKDVLERLILGSGSAQSVLVIQEAIRTWRGRADLSYLQISSNSSKAQTYSNISLTNQQITGLNLFRRYQISYLFEECAMMKQVLPDVKRESLEWKKGYKDVSNLRLLARRFHVLQERFGKGILALIPYPEQSHQPGLELSDNMLLKVPESTFPQIVSILDHSQGDYLRELSKAAGEIIGTMLYESQDFYPPFKLETIEPSYILEQPKDLRTILPLLN</sequence>
<evidence type="ECO:0008006" key="4">
    <source>
        <dbReference type="Google" id="ProtNLM"/>
    </source>
</evidence>
<evidence type="ECO:0000313" key="2">
    <source>
        <dbReference type="EMBL" id="KAE8359061.1"/>
    </source>
</evidence>
<dbReference type="AlphaFoldDB" id="A0A5N6ZN64"/>
<accession>A0A5N6ZN64</accession>
<organism evidence="2 3">
    <name type="scientific">Aspergillus caelatus</name>
    <dbReference type="NCBI Taxonomy" id="61420"/>
    <lineage>
        <taxon>Eukaryota</taxon>
        <taxon>Fungi</taxon>
        <taxon>Dikarya</taxon>
        <taxon>Ascomycota</taxon>
        <taxon>Pezizomycotina</taxon>
        <taxon>Eurotiomycetes</taxon>
        <taxon>Eurotiomycetidae</taxon>
        <taxon>Eurotiales</taxon>
        <taxon>Aspergillaceae</taxon>
        <taxon>Aspergillus</taxon>
        <taxon>Aspergillus subgen. Circumdati</taxon>
    </lineage>
</organism>
<dbReference type="GO" id="GO:0004525">
    <property type="term" value="F:ribonuclease III activity"/>
    <property type="evidence" value="ECO:0007669"/>
    <property type="project" value="InterPro"/>
</dbReference>
<name>A0A5N6ZN64_9EURO</name>
<keyword evidence="3" id="KW-1185">Reference proteome</keyword>
<evidence type="ECO:0000256" key="1">
    <source>
        <dbReference type="SAM" id="MobiDB-lite"/>
    </source>
</evidence>
<dbReference type="RefSeq" id="XP_031922142.1">
    <property type="nucleotide sequence ID" value="XM_032071143.1"/>
</dbReference>
<dbReference type="Proteomes" id="UP000326268">
    <property type="component" value="Unassembled WGS sequence"/>
</dbReference>
<dbReference type="GeneID" id="43655589"/>
<dbReference type="EMBL" id="ML737849">
    <property type="protein sequence ID" value="KAE8359061.1"/>
    <property type="molecule type" value="Genomic_DNA"/>
</dbReference>
<dbReference type="Gene3D" id="1.10.1520.10">
    <property type="entry name" value="Ribonuclease III domain"/>
    <property type="match status" value="1"/>
</dbReference>